<reference evidence="3" key="1">
    <citation type="journal article" date="2019" name="Int. J. Syst. Evol. Microbiol.">
        <title>The Global Catalogue of Microorganisms (GCM) 10K type strain sequencing project: providing services to taxonomists for standard genome sequencing and annotation.</title>
        <authorList>
            <consortium name="The Broad Institute Genomics Platform"/>
            <consortium name="The Broad Institute Genome Sequencing Center for Infectious Disease"/>
            <person name="Wu L."/>
            <person name="Ma J."/>
        </authorList>
    </citation>
    <scope>NUCLEOTIDE SEQUENCE [LARGE SCALE GENOMIC DNA]</scope>
    <source>
        <strain evidence="3">CGMCC 1.13718</strain>
    </source>
</reference>
<evidence type="ECO:0000256" key="1">
    <source>
        <dbReference type="SAM" id="Phobius"/>
    </source>
</evidence>
<evidence type="ECO:0000313" key="3">
    <source>
        <dbReference type="Proteomes" id="UP001596425"/>
    </source>
</evidence>
<keyword evidence="1" id="KW-0812">Transmembrane</keyword>
<evidence type="ECO:0008006" key="4">
    <source>
        <dbReference type="Google" id="ProtNLM"/>
    </source>
</evidence>
<sequence>MKGGYRVRTKGDRILVLFLSFLMIGILYQALDPVSRHLSSFSDLRNGRYLQVNGILEKFYSPNEIHSGNLYLVDSEGKKNILRVLKIDRSPKGGCINRGIKNVAGLVGKQIEVKYKLISYEACILSVEISE</sequence>
<dbReference type="RefSeq" id="WP_193193297.1">
    <property type="nucleotide sequence ID" value="NZ_JACZFR010000043.1"/>
</dbReference>
<evidence type="ECO:0000313" key="2">
    <source>
        <dbReference type="EMBL" id="MFC6635055.1"/>
    </source>
</evidence>
<keyword evidence="1" id="KW-1133">Transmembrane helix</keyword>
<protein>
    <recommendedName>
        <fullName evidence="4">NusG domain-containing protein</fullName>
    </recommendedName>
</protein>
<dbReference type="EMBL" id="JBHSVR010000001">
    <property type="protein sequence ID" value="MFC6635055.1"/>
    <property type="molecule type" value="Genomic_DNA"/>
</dbReference>
<keyword evidence="1" id="KW-0472">Membrane</keyword>
<dbReference type="Proteomes" id="UP001596425">
    <property type="component" value="Unassembled WGS sequence"/>
</dbReference>
<accession>A0ABW1YSJ9</accession>
<comment type="caution">
    <text evidence="2">The sequence shown here is derived from an EMBL/GenBank/DDBJ whole genome shotgun (WGS) entry which is preliminary data.</text>
</comment>
<organism evidence="2 3">
    <name type="scientific">Microbulbifer taiwanensis</name>
    <dbReference type="NCBI Taxonomy" id="986746"/>
    <lineage>
        <taxon>Bacteria</taxon>
        <taxon>Pseudomonadati</taxon>
        <taxon>Pseudomonadota</taxon>
        <taxon>Gammaproteobacteria</taxon>
        <taxon>Cellvibrionales</taxon>
        <taxon>Microbulbiferaceae</taxon>
        <taxon>Microbulbifer</taxon>
    </lineage>
</organism>
<name>A0ABW1YSJ9_9GAMM</name>
<feature type="transmembrane region" description="Helical" evidence="1">
    <location>
        <begin position="12"/>
        <end position="31"/>
    </location>
</feature>
<proteinExistence type="predicted"/>
<gene>
    <name evidence="2" type="ORF">ACFQBM_17330</name>
</gene>
<keyword evidence="3" id="KW-1185">Reference proteome</keyword>